<evidence type="ECO:0000313" key="3">
    <source>
        <dbReference type="EMBL" id="KAB1990295.1"/>
    </source>
</evidence>
<comment type="caution">
    <text evidence="3">The sequence shown here is derived from an EMBL/GenBank/DDBJ whole genome shotgun (WGS) entry which is preliminary data.</text>
</comment>
<organism evidence="3 4">
    <name type="scientific">Streptomyces triticiradicis</name>
    <dbReference type="NCBI Taxonomy" id="2651189"/>
    <lineage>
        <taxon>Bacteria</taxon>
        <taxon>Bacillati</taxon>
        <taxon>Actinomycetota</taxon>
        <taxon>Actinomycetes</taxon>
        <taxon>Kitasatosporales</taxon>
        <taxon>Streptomycetaceae</taxon>
        <taxon>Streptomyces</taxon>
    </lineage>
</organism>
<evidence type="ECO:0000256" key="1">
    <source>
        <dbReference type="SAM" id="MobiDB-lite"/>
    </source>
</evidence>
<name>A0A7J5DNG7_9ACTN</name>
<keyword evidence="2" id="KW-0812">Transmembrane</keyword>
<feature type="transmembrane region" description="Helical" evidence="2">
    <location>
        <begin position="12"/>
        <end position="38"/>
    </location>
</feature>
<dbReference type="AlphaFoldDB" id="A0A7J5DNG7"/>
<reference evidence="3 4" key="1">
    <citation type="submission" date="2019-09" db="EMBL/GenBank/DDBJ databases">
        <title>Isolation and identification of active actinomycetes.</title>
        <authorList>
            <person name="Yu Z."/>
            <person name="Han C."/>
            <person name="Yu B."/>
        </authorList>
    </citation>
    <scope>NUCLEOTIDE SEQUENCE [LARGE SCALE GENOMIC DNA]</scope>
    <source>
        <strain evidence="3 4">NEAU-H2</strain>
    </source>
</reference>
<protein>
    <recommendedName>
        <fullName evidence="5">Type II secretion system F family protein</fullName>
    </recommendedName>
</protein>
<accession>A0A7J5DNG7</accession>
<feature type="region of interest" description="Disordered" evidence="1">
    <location>
        <begin position="42"/>
        <end position="69"/>
    </location>
</feature>
<sequence>MNTVGTTLTPEFWRQFTVLLVIATAVVVVVGAALDALVLRTRGRRTPPAPPTPAEAWKRQAAHGVSARH</sequence>
<keyword evidence="4" id="KW-1185">Reference proteome</keyword>
<evidence type="ECO:0000313" key="4">
    <source>
        <dbReference type="Proteomes" id="UP000442990"/>
    </source>
</evidence>
<dbReference type="EMBL" id="WBKG01000002">
    <property type="protein sequence ID" value="KAB1990295.1"/>
    <property type="molecule type" value="Genomic_DNA"/>
</dbReference>
<gene>
    <name evidence="3" type="ORF">F8144_04465</name>
</gene>
<evidence type="ECO:0008006" key="5">
    <source>
        <dbReference type="Google" id="ProtNLM"/>
    </source>
</evidence>
<keyword evidence="2" id="KW-1133">Transmembrane helix</keyword>
<dbReference type="Proteomes" id="UP000442990">
    <property type="component" value="Unassembled WGS sequence"/>
</dbReference>
<evidence type="ECO:0000256" key="2">
    <source>
        <dbReference type="SAM" id="Phobius"/>
    </source>
</evidence>
<proteinExistence type="predicted"/>
<keyword evidence="2" id="KW-0472">Membrane</keyword>